<reference evidence="2" key="1">
    <citation type="submission" date="2020-10" db="EMBL/GenBank/DDBJ databases">
        <title>Taxonomic study of unclassified bacteria belonging to the class Ktedonobacteria.</title>
        <authorList>
            <person name="Yabe S."/>
            <person name="Wang C.M."/>
            <person name="Zheng Y."/>
            <person name="Sakai Y."/>
            <person name="Cavaletti L."/>
            <person name="Monciardini P."/>
            <person name="Donadio S."/>
        </authorList>
    </citation>
    <scope>NUCLEOTIDE SEQUENCE</scope>
    <source>
        <strain evidence="2">SOSP1-1</strain>
    </source>
</reference>
<feature type="transmembrane region" description="Helical" evidence="1">
    <location>
        <begin position="152"/>
        <end position="173"/>
    </location>
</feature>
<feature type="transmembrane region" description="Helical" evidence="1">
    <location>
        <begin position="272"/>
        <end position="297"/>
    </location>
</feature>
<dbReference type="AlphaFoldDB" id="A0A8J3MVU3"/>
<keyword evidence="1" id="KW-1133">Transmembrane helix</keyword>
<feature type="transmembrane region" description="Helical" evidence="1">
    <location>
        <begin position="110"/>
        <end position="131"/>
    </location>
</feature>
<evidence type="ECO:0000313" key="2">
    <source>
        <dbReference type="EMBL" id="GHO46865.1"/>
    </source>
</evidence>
<feature type="transmembrane region" description="Helical" evidence="1">
    <location>
        <begin position="42"/>
        <end position="70"/>
    </location>
</feature>
<dbReference type="Proteomes" id="UP000612362">
    <property type="component" value="Unassembled WGS sequence"/>
</dbReference>
<gene>
    <name evidence="2" type="ORF">KSX_50280</name>
</gene>
<feature type="transmembrane region" description="Helical" evidence="1">
    <location>
        <begin position="185"/>
        <end position="207"/>
    </location>
</feature>
<proteinExistence type="predicted"/>
<keyword evidence="3" id="KW-1185">Reference proteome</keyword>
<organism evidence="2 3">
    <name type="scientific">Ktedonospora formicarum</name>
    <dbReference type="NCBI Taxonomy" id="2778364"/>
    <lineage>
        <taxon>Bacteria</taxon>
        <taxon>Bacillati</taxon>
        <taxon>Chloroflexota</taxon>
        <taxon>Ktedonobacteria</taxon>
        <taxon>Ktedonobacterales</taxon>
        <taxon>Ktedonobacteraceae</taxon>
        <taxon>Ktedonospora</taxon>
    </lineage>
</organism>
<keyword evidence="1" id="KW-0812">Transmembrane</keyword>
<sequence length="317" mass="34303">MLKLSGKRLVVGALVAFALVWVTSVAEFAFGFGFAPSVDGKVWRIFINATLFVGPLGIPPFFMVLSFWLHSRGRRICWIGKGEVLSVLITEFAVLVSNVLAVLINQGEFTKSFVLVQMGTVFTLMLLRSGYMGRAAAKEGWLPKLEHKRTDHLWAALAGTGLIGGALLVLWAWKSTREGTFTGSLPLLGTGIDVVGAVLMAAVTKFAQFGQRVFQLQGWGDSKGNVLRVALRSCGKMVLLAVSAGYLSIAMGIWGASVFTDRWHHFEGVHTLVVASSVFLLALKGTVGDFIGTFLALNIMSGEGQSEEEVSEEFLIQ</sequence>
<keyword evidence="1" id="KW-0472">Membrane</keyword>
<dbReference type="EMBL" id="BNJF01000002">
    <property type="protein sequence ID" value="GHO46865.1"/>
    <property type="molecule type" value="Genomic_DNA"/>
</dbReference>
<accession>A0A8J3MVU3</accession>
<feature type="transmembrane region" description="Helical" evidence="1">
    <location>
        <begin position="82"/>
        <end position="104"/>
    </location>
</feature>
<evidence type="ECO:0000256" key="1">
    <source>
        <dbReference type="SAM" id="Phobius"/>
    </source>
</evidence>
<evidence type="ECO:0000313" key="3">
    <source>
        <dbReference type="Proteomes" id="UP000612362"/>
    </source>
</evidence>
<comment type="caution">
    <text evidence="2">The sequence shown here is derived from an EMBL/GenBank/DDBJ whole genome shotgun (WGS) entry which is preliminary data.</text>
</comment>
<feature type="transmembrane region" description="Helical" evidence="1">
    <location>
        <begin position="237"/>
        <end position="260"/>
    </location>
</feature>
<name>A0A8J3MVU3_9CHLR</name>
<protein>
    <submittedName>
        <fullName evidence="2">Uncharacterized protein</fullName>
    </submittedName>
</protein>